<evidence type="ECO:0000256" key="6">
    <source>
        <dbReference type="PROSITE-ProRule" id="PRU00339"/>
    </source>
</evidence>
<name>A0AA39USP1_9AGAR</name>
<feature type="region of interest" description="Disordered" evidence="7">
    <location>
        <begin position="391"/>
        <end position="430"/>
    </location>
</feature>
<organism evidence="9 10">
    <name type="scientific">Armillaria luteobubalina</name>
    <dbReference type="NCBI Taxonomy" id="153913"/>
    <lineage>
        <taxon>Eukaryota</taxon>
        <taxon>Fungi</taxon>
        <taxon>Dikarya</taxon>
        <taxon>Basidiomycota</taxon>
        <taxon>Agaricomycotina</taxon>
        <taxon>Agaricomycetes</taxon>
        <taxon>Agaricomycetidae</taxon>
        <taxon>Agaricales</taxon>
        <taxon>Marasmiineae</taxon>
        <taxon>Physalacriaceae</taxon>
        <taxon>Armillaria</taxon>
    </lineage>
</organism>
<evidence type="ECO:0000256" key="2">
    <source>
        <dbReference type="ARBA" id="ARBA00008402"/>
    </source>
</evidence>
<evidence type="ECO:0000256" key="1">
    <source>
        <dbReference type="ARBA" id="ARBA00004123"/>
    </source>
</evidence>
<dbReference type="GO" id="GO:0006335">
    <property type="term" value="P:DNA replication-dependent chromatin assembly"/>
    <property type="evidence" value="ECO:0007669"/>
    <property type="project" value="TreeGrafter"/>
</dbReference>
<dbReference type="PANTHER" id="PTHR15081:SF1">
    <property type="entry name" value="NUCLEAR AUTOANTIGENIC SPERM PROTEIN"/>
    <property type="match status" value="1"/>
</dbReference>
<feature type="region of interest" description="Disordered" evidence="7">
    <location>
        <begin position="105"/>
        <end position="135"/>
    </location>
</feature>
<dbReference type="SMART" id="SM00028">
    <property type="entry name" value="TPR"/>
    <property type="match status" value="2"/>
</dbReference>
<dbReference type="InterPro" id="IPR019544">
    <property type="entry name" value="Tetratricopeptide_SHNi-TPR_dom"/>
</dbReference>
<keyword evidence="10" id="KW-1185">Reference proteome</keyword>
<feature type="domain" description="Tetratricopeptide SHNi-TPR" evidence="8">
    <location>
        <begin position="207"/>
        <end position="244"/>
    </location>
</feature>
<gene>
    <name evidence="9" type="ORF">EDD18DRAFT_737247</name>
</gene>
<dbReference type="InterPro" id="IPR051730">
    <property type="entry name" value="NASP-like"/>
</dbReference>
<dbReference type="GO" id="GO:0005654">
    <property type="term" value="C:nucleoplasm"/>
    <property type="evidence" value="ECO:0007669"/>
    <property type="project" value="TreeGrafter"/>
</dbReference>
<dbReference type="Gene3D" id="1.25.40.10">
    <property type="entry name" value="Tetratricopeptide repeat domain"/>
    <property type="match status" value="1"/>
</dbReference>
<feature type="repeat" description="TPR" evidence="6">
    <location>
        <begin position="207"/>
        <end position="240"/>
    </location>
</feature>
<keyword evidence="3" id="KW-0677">Repeat</keyword>
<dbReference type="GO" id="GO:0034080">
    <property type="term" value="P:CENP-A containing chromatin assembly"/>
    <property type="evidence" value="ECO:0007669"/>
    <property type="project" value="TreeGrafter"/>
</dbReference>
<dbReference type="Proteomes" id="UP001175228">
    <property type="component" value="Unassembled WGS sequence"/>
</dbReference>
<comment type="subcellular location">
    <subcellularLocation>
        <location evidence="1">Nucleus</location>
    </subcellularLocation>
</comment>
<dbReference type="InterPro" id="IPR019734">
    <property type="entry name" value="TPR_rpt"/>
</dbReference>
<feature type="compositionally biased region" description="Basic and acidic residues" evidence="7">
    <location>
        <begin position="401"/>
        <end position="430"/>
    </location>
</feature>
<keyword evidence="4 6" id="KW-0802">TPR repeat</keyword>
<dbReference type="SUPFAM" id="SSF48452">
    <property type="entry name" value="TPR-like"/>
    <property type="match status" value="1"/>
</dbReference>
<comment type="caution">
    <text evidence="9">The sequence shown here is derived from an EMBL/GenBank/DDBJ whole genome shotgun (WGS) entry which is preliminary data.</text>
</comment>
<dbReference type="EMBL" id="JAUEPU010000006">
    <property type="protein sequence ID" value="KAK0501448.1"/>
    <property type="molecule type" value="Genomic_DNA"/>
</dbReference>
<protein>
    <recommendedName>
        <fullName evidence="8">Tetratricopeptide SHNi-TPR domain-containing protein</fullName>
    </recommendedName>
</protein>
<proteinExistence type="inferred from homology"/>
<accession>A0AA39USP1</accession>
<evidence type="ECO:0000256" key="3">
    <source>
        <dbReference type="ARBA" id="ARBA00022737"/>
    </source>
</evidence>
<feature type="region of interest" description="Disordered" evidence="7">
    <location>
        <begin position="291"/>
        <end position="315"/>
    </location>
</feature>
<dbReference type="AlphaFoldDB" id="A0AA39USP1"/>
<sequence length="430" mass="46441">MSRHNFRYFDHHLLHFSTSNKMASSADATLNDTPERGTTVESAIGKGQRAFALKKYEQAVDHYATALELLTDLHGDDAPGIEDLYFAYGKALLENAIVQNSVLGKEQPEENVEDDNAPGGSGSSANGPILSFSGDVEDTEDGTVDLFAQALESAQQEAAAAAEDDEDDEAEPEDDFNAAWEVLDLARAIYEKQKAANGDEQVGLKLADTYITLGDVSLETEKFDQAITDYEAALALKVELLPFSSRQIAEAHYKLSIVLDLTSGRLADSIVHAEKALQSLESRLTELLAALPNSSTSPPPVQLDPKGKGKATKPVSEDAVERLTTSQIENEIKELKGLKDDLVLKIEELKTSPNESVSESAPAMAAHALDRELNAGSAVVPNQEPVVNDLTSMVVKKKKKAPEDTSATKRKAEDDVQDSSCEKKPKVDSS</sequence>
<dbReference type="Pfam" id="PF10516">
    <property type="entry name" value="SHNi-TPR"/>
    <property type="match status" value="1"/>
</dbReference>
<dbReference type="GO" id="GO:0042393">
    <property type="term" value="F:histone binding"/>
    <property type="evidence" value="ECO:0007669"/>
    <property type="project" value="TreeGrafter"/>
</dbReference>
<keyword evidence="5" id="KW-0539">Nucleus</keyword>
<feature type="region of interest" description="Disordered" evidence="7">
    <location>
        <begin position="155"/>
        <end position="174"/>
    </location>
</feature>
<evidence type="ECO:0000259" key="8">
    <source>
        <dbReference type="Pfam" id="PF10516"/>
    </source>
</evidence>
<dbReference type="PANTHER" id="PTHR15081">
    <property type="entry name" value="NUCLEAR AUTOANTIGENIC SPERM PROTEIN NASP -RELATED"/>
    <property type="match status" value="1"/>
</dbReference>
<dbReference type="InterPro" id="IPR011990">
    <property type="entry name" value="TPR-like_helical_dom_sf"/>
</dbReference>
<evidence type="ECO:0000313" key="10">
    <source>
        <dbReference type="Proteomes" id="UP001175228"/>
    </source>
</evidence>
<feature type="compositionally biased region" description="Acidic residues" evidence="7">
    <location>
        <begin position="162"/>
        <end position="174"/>
    </location>
</feature>
<comment type="similarity">
    <text evidence="2">Belongs to the NASP family.</text>
</comment>
<evidence type="ECO:0000256" key="4">
    <source>
        <dbReference type="ARBA" id="ARBA00022803"/>
    </source>
</evidence>
<evidence type="ECO:0000256" key="5">
    <source>
        <dbReference type="ARBA" id="ARBA00023242"/>
    </source>
</evidence>
<evidence type="ECO:0000313" key="9">
    <source>
        <dbReference type="EMBL" id="KAK0501448.1"/>
    </source>
</evidence>
<reference evidence="9" key="1">
    <citation type="submission" date="2023-06" db="EMBL/GenBank/DDBJ databases">
        <authorList>
            <consortium name="Lawrence Berkeley National Laboratory"/>
            <person name="Ahrendt S."/>
            <person name="Sahu N."/>
            <person name="Indic B."/>
            <person name="Wong-Bajracharya J."/>
            <person name="Merenyi Z."/>
            <person name="Ke H.-M."/>
            <person name="Monk M."/>
            <person name="Kocsube S."/>
            <person name="Drula E."/>
            <person name="Lipzen A."/>
            <person name="Balint B."/>
            <person name="Henrissat B."/>
            <person name="Andreopoulos B."/>
            <person name="Martin F.M."/>
            <person name="Harder C.B."/>
            <person name="Rigling D."/>
            <person name="Ford K.L."/>
            <person name="Foster G.D."/>
            <person name="Pangilinan J."/>
            <person name="Papanicolaou A."/>
            <person name="Barry K."/>
            <person name="LaButti K."/>
            <person name="Viragh M."/>
            <person name="Koriabine M."/>
            <person name="Yan M."/>
            <person name="Riley R."/>
            <person name="Champramary S."/>
            <person name="Plett K.L."/>
            <person name="Tsai I.J."/>
            <person name="Slot J."/>
            <person name="Sipos G."/>
            <person name="Plett J."/>
            <person name="Nagy L.G."/>
            <person name="Grigoriev I.V."/>
        </authorList>
    </citation>
    <scope>NUCLEOTIDE SEQUENCE</scope>
    <source>
        <strain evidence="9">HWK02</strain>
    </source>
</reference>
<evidence type="ECO:0000256" key="7">
    <source>
        <dbReference type="SAM" id="MobiDB-lite"/>
    </source>
</evidence>
<dbReference type="PROSITE" id="PS50005">
    <property type="entry name" value="TPR"/>
    <property type="match status" value="1"/>
</dbReference>